<dbReference type="SMART" id="SM00355">
    <property type="entry name" value="ZnF_C2H2"/>
    <property type="match status" value="3"/>
</dbReference>
<gene>
    <name evidence="2" type="ORF">SPAPADRAFT_143393</name>
</gene>
<dbReference type="PANTHER" id="PTHR21354">
    <property type="entry name" value="ZINC FINGER PROTEIN 511"/>
    <property type="match status" value="1"/>
</dbReference>
<evidence type="ECO:0000259" key="1">
    <source>
        <dbReference type="PROSITE" id="PS00028"/>
    </source>
</evidence>
<dbReference type="InterPro" id="IPR013087">
    <property type="entry name" value="Znf_C2H2_type"/>
</dbReference>
<accession>G3ATX4</accession>
<name>G3ATX4_SPAPN</name>
<dbReference type="GeneID" id="18870543"/>
<feature type="domain" description="C2H2-type" evidence="1">
    <location>
        <begin position="56"/>
        <end position="77"/>
    </location>
</feature>
<dbReference type="Proteomes" id="UP000000709">
    <property type="component" value="Unassembled WGS sequence"/>
</dbReference>
<protein>
    <recommendedName>
        <fullName evidence="1">C2H2-type domain-containing protein</fullName>
    </recommendedName>
</protein>
<feature type="domain" description="C2H2-type" evidence="1">
    <location>
        <begin position="29"/>
        <end position="52"/>
    </location>
</feature>
<proteinExistence type="predicted"/>
<dbReference type="HOGENOM" id="CLU_092647_3_2_1"/>
<dbReference type="PANTHER" id="PTHR21354:SF0">
    <property type="entry name" value="ZINC FINGER PROTEIN 511"/>
    <property type="match status" value="1"/>
</dbReference>
<dbReference type="KEGG" id="spaa:SPAPADRAFT_143393"/>
<dbReference type="OMA" id="YNFNIIY"/>
<dbReference type="InterPro" id="IPR039258">
    <property type="entry name" value="ZNF511"/>
</dbReference>
<dbReference type="RefSeq" id="XP_007377321.1">
    <property type="nucleotide sequence ID" value="XM_007377259.1"/>
</dbReference>
<dbReference type="EMBL" id="GL996505">
    <property type="protein sequence ID" value="EGW30350.1"/>
    <property type="molecule type" value="Genomic_DNA"/>
</dbReference>
<dbReference type="AlphaFoldDB" id="G3ATX4"/>
<reference evidence="2 3" key="1">
    <citation type="journal article" date="2011" name="Proc. Natl. Acad. Sci. U.S.A.">
        <title>Comparative genomics of xylose-fermenting fungi for enhanced biofuel production.</title>
        <authorList>
            <person name="Wohlbach D.J."/>
            <person name="Kuo A."/>
            <person name="Sato T.K."/>
            <person name="Potts K.M."/>
            <person name="Salamov A.A."/>
            <person name="LaButti K.M."/>
            <person name="Sun H."/>
            <person name="Clum A."/>
            <person name="Pangilinan J.L."/>
            <person name="Lindquist E.A."/>
            <person name="Lucas S."/>
            <person name="Lapidus A."/>
            <person name="Jin M."/>
            <person name="Gunawan C."/>
            <person name="Balan V."/>
            <person name="Dale B.E."/>
            <person name="Jeffries T.W."/>
            <person name="Zinkel R."/>
            <person name="Barry K.W."/>
            <person name="Grigoriev I.V."/>
            <person name="Gasch A.P."/>
        </authorList>
    </citation>
    <scope>NUCLEOTIDE SEQUENCE [LARGE SCALE GENOMIC DNA]</scope>
    <source>
        <strain evidence="3">NRRL Y-27907 / 11-Y1</strain>
    </source>
</reference>
<dbReference type="InParanoid" id="G3ATX4"/>
<evidence type="ECO:0000313" key="2">
    <source>
        <dbReference type="EMBL" id="EGW30350.1"/>
    </source>
</evidence>
<evidence type="ECO:0000313" key="3">
    <source>
        <dbReference type="Proteomes" id="UP000000709"/>
    </source>
</evidence>
<dbReference type="OrthoDB" id="18440at2759"/>
<feature type="domain" description="C2H2-type" evidence="1">
    <location>
        <begin position="94"/>
        <end position="117"/>
    </location>
</feature>
<keyword evidence="3" id="KW-1185">Reference proteome</keyword>
<sequence>MERKRPREEQENSNNNNNIGGSNHVAITCTLPPCDEKFQNYNEYEHHIITFHDNVCTTCHRNFPNDHYLNLHIDEYHNPFIQISHERGNAVYRCLVANCPDMFVSSSEREQHLIRAHSYPSDFQFDIINTGI</sequence>
<organism evidence="3">
    <name type="scientific">Spathaspora passalidarum (strain NRRL Y-27907 / 11-Y1)</name>
    <dbReference type="NCBI Taxonomy" id="619300"/>
    <lineage>
        <taxon>Eukaryota</taxon>
        <taxon>Fungi</taxon>
        <taxon>Dikarya</taxon>
        <taxon>Ascomycota</taxon>
        <taxon>Saccharomycotina</taxon>
        <taxon>Pichiomycetes</taxon>
        <taxon>Debaryomycetaceae</taxon>
        <taxon>Spathaspora</taxon>
    </lineage>
</organism>
<dbReference type="eggNOG" id="KOG4173">
    <property type="taxonomic scope" value="Eukaryota"/>
</dbReference>
<dbReference type="PROSITE" id="PS00028">
    <property type="entry name" value="ZINC_FINGER_C2H2_1"/>
    <property type="match status" value="3"/>
</dbReference>